<dbReference type="AlphaFoldDB" id="A0A7C1IIR2"/>
<reference evidence="1" key="1">
    <citation type="journal article" date="2020" name="mSystems">
        <title>Genome- and Community-Level Interaction Insights into Carbon Utilization and Element Cycling Functions of Hydrothermarchaeota in Hydrothermal Sediment.</title>
        <authorList>
            <person name="Zhou Z."/>
            <person name="Liu Y."/>
            <person name="Xu W."/>
            <person name="Pan J."/>
            <person name="Luo Z.H."/>
            <person name="Li M."/>
        </authorList>
    </citation>
    <scope>NUCLEOTIDE SEQUENCE [LARGE SCALE GENOMIC DNA]</scope>
    <source>
        <strain evidence="1">SpSt-123</strain>
    </source>
</reference>
<organism evidence="1">
    <name type="scientific">Fervidicoccus fontis</name>
    <dbReference type="NCBI Taxonomy" id="683846"/>
    <lineage>
        <taxon>Archaea</taxon>
        <taxon>Thermoproteota</taxon>
        <taxon>Thermoprotei</taxon>
        <taxon>Fervidicoccales</taxon>
        <taxon>Fervidicoccaceae</taxon>
        <taxon>Fervidicoccus</taxon>
    </lineage>
</organism>
<gene>
    <name evidence="1" type="ORF">ENO04_04905</name>
</gene>
<sequence>MSQQGDLKVLKEQKVSVSGVQADAVAYQYSLSGQNFIIVARYFEYQGYAFIIFYQVFDQNMINTCESIIQTFRLG</sequence>
<dbReference type="EMBL" id="DSDY01000151">
    <property type="protein sequence ID" value="HDS10932.1"/>
    <property type="molecule type" value="Genomic_DNA"/>
</dbReference>
<accession>A0A7C1IIR2</accession>
<protein>
    <submittedName>
        <fullName evidence="1">Uncharacterized protein</fullName>
    </submittedName>
</protein>
<proteinExistence type="predicted"/>
<evidence type="ECO:0000313" key="1">
    <source>
        <dbReference type="EMBL" id="HDS10932.1"/>
    </source>
</evidence>
<name>A0A7C1IIR2_9CREN</name>
<comment type="caution">
    <text evidence="1">The sequence shown here is derived from an EMBL/GenBank/DDBJ whole genome shotgun (WGS) entry which is preliminary data.</text>
</comment>